<feature type="compositionally biased region" description="Basic and acidic residues" evidence="7">
    <location>
        <begin position="437"/>
        <end position="446"/>
    </location>
</feature>
<comment type="caution">
    <text evidence="10">The sequence shown here is derived from an EMBL/GenBank/DDBJ whole genome shotgun (WGS) entry which is preliminary data.</text>
</comment>
<dbReference type="InterPro" id="IPR004710">
    <property type="entry name" value="Bilac:Na_transpt"/>
</dbReference>
<dbReference type="PANTHER" id="PTHR10361">
    <property type="entry name" value="SODIUM-BILE ACID COTRANSPORTER"/>
    <property type="match status" value="1"/>
</dbReference>
<dbReference type="PANTHER" id="PTHR10361:SF28">
    <property type="entry name" value="P3 PROTEIN-RELATED"/>
    <property type="match status" value="1"/>
</dbReference>
<evidence type="ECO:0000313" key="11">
    <source>
        <dbReference type="Proteomes" id="UP001230188"/>
    </source>
</evidence>
<feature type="transmembrane region" description="Helical" evidence="8">
    <location>
        <begin position="196"/>
        <end position="218"/>
    </location>
</feature>
<feature type="transmembrane region" description="Helical" evidence="8">
    <location>
        <begin position="323"/>
        <end position="342"/>
    </location>
</feature>
<dbReference type="Proteomes" id="UP001230188">
    <property type="component" value="Unassembled WGS sequence"/>
</dbReference>
<gene>
    <name evidence="10" type="ORF">CTAYLR_007789</name>
</gene>
<keyword evidence="6" id="KW-0175">Coiled coil</keyword>
<feature type="transmembrane region" description="Helical" evidence="8">
    <location>
        <begin position="130"/>
        <end position="153"/>
    </location>
</feature>
<feature type="transmembrane region" description="Helical" evidence="8">
    <location>
        <begin position="299"/>
        <end position="317"/>
    </location>
</feature>
<feature type="transmembrane region" description="Helical" evidence="8">
    <location>
        <begin position="165"/>
        <end position="190"/>
    </location>
</feature>
<feature type="transmembrane region" description="Helical" evidence="8">
    <location>
        <begin position="388"/>
        <end position="409"/>
    </location>
</feature>
<keyword evidence="5 8" id="KW-0472">Membrane</keyword>
<name>A0AAD7UIX9_9STRA</name>
<keyword evidence="3 8" id="KW-0812">Transmembrane</keyword>
<keyword evidence="4 8" id="KW-1133">Transmembrane helix</keyword>
<dbReference type="InterPro" id="IPR002657">
    <property type="entry name" value="BilAc:Na_symport/Acr3"/>
</dbReference>
<feature type="chain" id="PRO_5042061216" evidence="9">
    <location>
        <begin position="17"/>
        <end position="446"/>
    </location>
</feature>
<feature type="coiled-coil region" evidence="6">
    <location>
        <begin position="54"/>
        <end position="81"/>
    </location>
</feature>
<evidence type="ECO:0000313" key="10">
    <source>
        <dbReference type="EMBL" id="KAJ8608735.1"/>
    </source>
</evidence>
<comment type="subcellular location">
    <subcellularLocation>
        <location evidence="1">Membrane</location>
        <topology evidence="1">Multi-pass membrane protein</topology>
    </subcellularLocation>
</comment>
<feature type="transmembrane region" description="Helical" evidence="8">
    <location>
        <begin position="225"/>
        <end position="247"/>
    </location>
</feature>
<comment type="similarity">
    <text evidence="2">Belongs to the bile acid:sodium symporter (BASS) (TC 2.A.28) family.</text>
</comment>
<reference evidence="10" key="1">
    <citation type="submission" date="2023-01" db="EMBL/GenBank/DDBJ databases">
        <title>Metagenome sequencing of chrysophaentin producing Chrysophaeum taylorii.</title>
        <authorList>
            <person name="Davison J."/>
            <person name="Bewley C."/>
        </authorList>
    </citation>
    <scope>NUCLEOTIDE SEQUENCE</scope>
    <source>
        <strain evidence="10">NIES-1699</strain>
    </source>
</reference>
<accession>A0AAD7UIX9</accession>
<evidence type="ECO:0000256" key="8">
    <source>
        <dbReference type="SAM" id="Phobius"/>
    </source>
</evidence>
<organism evidence="10 11">
    <name type="scientific">Chrysophaeum taylorii</name>
    <dbReference type="NCBI Taxonomy" id="2483200"/>
    <lineage>
        <taxon>Eukaryota</taxon>
        <taxon>Sar</taxon>
        <taxon>Stramenopiles</taxon>
        <taxon>Ochrophyta</taxon>
        <taxon>Pelagophyceae</taxon>
        <taxon>Pelagomonadales</taxon>
        <taxon>Pelagomonadaceae</taxon>
        <taxon>Chrysophaeum</taxon>
    </lineage>
</organism>
<protein>
    <submittedName>
        <fullName evidence="10">Uncharacterized protein</fullName>
    </submittedName>
</protein>
<evidence type="ECO:0000256" key="3">
    <source>
        <dbReference type="ARBA" id="ARBA00022692"/>
    </source>
</evidence>
<evidence type="ECO:0000256" key="2">
    <source>
        <dbReference type="ARBA" id="ARBA00006528"/>
    </source>
</evidence>
<dbReference type="AlphaFoldDB" id="A0AAD7UIX9"/>
<feature type="signal peptide" evidence="9">
    <location>
        <begin position="1"/>
        <end position="16"/>
    </location>
</feature>
<evidence type="ECO:0000256" key="5">
    <source>
        <dbReference type="ARBA" id="ARBA00023136"/>
    </source>
</evidence>
<dbReference type="InterPro" id="IPR038770">
    <property type="entry name" value="Na+/solute_symporter_sf"/>
</dbReference>
<evidence type="ECO:0000256" key="9">
    <source>
        <dbReference type="SAM" id="SignalP"/>
    </source>
</evidence>
<proteinExistence type="inferred from homology"/>
<evidence type="ECO:0000256" key="4">
    <source>
        <dbReference type="ARBA" id="ARBA00022989"/>
    </source>
</evidence>
<keyword evidence="11" id="KW-1185">Reference proteome</keyword>
<feature type="region of interest" description="Disordered" evidence="7">
    <location>
        <begin position="415"/>
        <end position="446"/>
    </location>
</feature>
<keyword evidence="9" id="KW-0732">Signal</keyword>
<dbReference type="Pfam" id="PF01758">
    <property type="entry name" value="SBF"/>
    <property type="match status" value="1"/>
</dbReference>
<dbReference type="EMBL" id="JAQMWT010000161">
    <property type="protein sequence ID" value="KAJ8608735.1"/>
    <property type="molecule type" value="Genomic_DNA"/>
</dbReference>
<evidence type="ECO:0000256" key="7">
    <source>
        <dbReference type="SAM" id="MobiDB-lite"/>
    </source>
</evidence>
<dbReference type="GO" id="GO:0016020">
    <property type="term" value="C:membrane"/>
    <property type="evidence" value="ECO:0007669"/>
    <property type="project" value="UniProtKB-SubCell"/>
</dbReference>
<evidence type="ECO:0000256" key="6">
    <source>
        <dbReference type="SAM" id="Coils"/>
    </source>
</evidence>
<feature type="transmembrane region" description="Helical" evidence="8">
    <location>
        <begin position="259"/>
        <end position="279"/>
    </location>
</feature>
<dbReference type="Gene3D" id="1.20.1530.20">
    <property type="match status" value="1"/>
</dbReference>
<sequence length="446" mass="47690">MGWQVASVMKAVKVLGLIARLATRASYGCIARAFARWQAKTCQESAKSQRRALKVAAIAHLKALLERVDELERLVDLKEEHDESRPLGKYLTPTSSEWPPTRIARIGLGTFRCPSSGLVGTSSGDMARKIVLSALVYGYTICVMLGLGCSIGVNVWQEVKKSPRAVICGFCSQFGFMPLLAFVLCVALGVGETESVALLLLGMSPGGVTSTLFVYGCGANVTVSLVMTTLSTFAALFMMPFLLFVYMRPPLVSSNDSRISYGSIFVTLVIATMPAIVGWRIRAVRPRIGEFLERWATRVGFALVIAATVAVGAWPGSDGHGGVTFKAVACTLLMAPCGFLLGYGAAAVARLERVLARTVSIETGIQQVGIAGAIAVNSFDGNQLNKMVTLMVVFAAVTFVAGMVWTVILRSFDSDREDENDKPSSQFAPVTAIKEAPANHDDVEAG</sequence>
<evidence type="ECO:0000256" key="1">
    <source>
        <dbReference type="ARBA" id="ARBA00004141"/>
    </source>
</evidence>